<keyword evidence="2" id="KW-0413">Isomerase</keyword>
<dbReference type="InterPro" id="IPR017520">
    <property type="entry name" value="CHP03086"/>
</dbReference>
<dbReference type="Pfam" id="PF11716">
    <property type="entry name" value="MDMPI_N"/>
    <property type="match status" value="1"/>
</dbReference>
<feature type="domain" description="Mycothiol-dependent maleylpyruvate isomerase metal-binding" evidence="1">
    <location>
        <begin position="11"/>
        <end position="131"/>
    </location>
</feature>
<keyword evidence="3" id="KW-1185">Reference proteome</keyword>
<dbReference type="Proteomes" id="UP001500888">
    <property type="component" value="Unassembled WGS sequence"/>
</dbReference>
<name>A0ABP7IM64_9ACTN</name>
<dbReference type="NCBIfam" id="TIGR03086">
    <property type="entry name" value="TIGR03086 family metal-binding protein"/>
    <property type="match status" value="1"/>
</dbReference>
<dbReference type="EMBL" id="BAAAZR010000017">
    <property type="protein sequence ID" value="GAA3821639.1"/>
    <property type="molecule type" value="Genomic_DNA"/>
</dbReference>
<dbReference type="InterPro" id="IPR017517">
    <property type="entry name" value="Maleyloyr_isom"/>
</dbReference>
<sequence length="189" mass="20670">MSVVGDRYDRLAGEFLRRIEATPMDRWDAPSPCEGWSAREVVAHVVVNHRMITEGALSGHFAPPGSDPRPAMDDADLAAAFDECRRRFVALLDDPAFALHTFPAPIGLVTLERAADVIGVLELLVHTWDLARAVGGDEKLDEEAVAATYEAIKPHYDALQATDAFLPRIAPPPGADVQTEFLCFLGRRP</sequence>
<comment type="caution">
    <text evidence="2">The sequence shown here is derived from an EMBL/GenBank/DDBJ whole genome shotgun (WGS) entry which is preliminary data.</text>
</comment>
<dbReference type="InterPro" id="IPR034660">
    <property type="entry name" value="DinB/YfiT-like"/>
</dbReference>
<evidence type="ECO:0000313" key="3">
    <source>
        <dbReference type="Proteomes" id="UP001500888"/>
    </source>
</evidence>
<dbReference type="NCBIfam" id="TIGR03083">
    <property type="entry name" value="maleylpyruvate isomerase family mycothiol-dependent enzyme"/>
    <property type="match status" value="1"/>
</dbReference>
<evidence type="ECO:0000313" key="2">
    <source>
        <dbReference type="EMBL" id="GAA3821639.1"/>
    </source>
</evidence>
<dbReference type="SUPFAM" id="SSF109854">
    <property type="entry name" value="DinB/YfiT-like putative metalloenzymes"/>
    <property type="match status" value="1"/>
</dbReference>
<dbReference type="GO" id="GO:0016853">
    <property type="term" value="F:isomerase activity"/>
    <property type="evidence" value="ECO:0007669"/>
    <property type="project" value="UniProtKB-KW"/>
</dbReference>
<dbReference type="InterPro" id="IPR024344">
    <property type="entry name" value="MDMPI_metal-binding"/>
</dbReference>
<evidence type="ECO:0000259" key="1">
    <source>
        <dbReference type="Pfam" id="PF11716"/>
    </source>
</evidence>
<accession>A0ABP7IM64</accession>
<reference evidence="3" key="1">
    <citation type="journal article" date="2019" name="Int. J. Syst. Evol. Microbiol.">
        <title>The Global Catalogue of Microorganisms (GCM) 10K type strain sequencing project: providing services to taxonomists for standard genome sequencing and annotation.</title>
        <authorList>
            <consortium name="The Broad Institute Genomics Platform"/>
            <consortium name="The Broad Institute Genome Sequencing Center for Infectious Disease"/>
            <person name="Wu L."/>
            <person name="Ma J."/>
        </authorList>
    </citation>
    <scope>NUCLEOTIDE SEQUENCE [LARGE SCALE GENOMIC DNA]</scope>
    <source>
        <strain evidence="3">JCM 16908</strain>
    </source>
</reference>
<dbReference type="RefSeq" id="WP_344944099.1">
    <property type="nucleotide sequence ID" value="NZ_BAAAZR010000017.1"/>
</dbReference>
<organism evidence="2 3">
    <name type="scientific">Sphaerisporangium flaviroseum</name>
    <dbReference type="NCBI Taxonomy" id="509199"/>
    <lineage>
        <taxon>Bacteria</taxon>
        <taxon>Bacillati</taxon>
        <taxon>Actinomycetota</taxon>
        <taxon>Actinomycetes</taxon>
        <taxon>Streptosporangiales</taxon>
        <taxon>Streptosporangiaceae</taxon>
        <taxon>Sphaerisporangium</taxon>
    </lineage>
</organism>
<gene>
    <name evidence="2" type="ORF">GCM10022226_47400</name>
</gene>
<dbReference type="Gene3D" id="1.20.120.450">
    <property type="entry name" value="dinb family like domain"/>
    <property type="match status" value="1"/>
</dbReference>
<protein>
    <submittedName>
        <fullName evidence="2">Maleylpyruvate isomerase family mycothiol-dependent enzyme</fullName>
    </submittedName>
</protein>
<proteinExistence type="predicted"/>